<feature type="region of interest" description="Disordered" evidence="1">
    <location>
        <begin position="43"/>
        <end position="81"/>
    </location>
</feature>
<protein>
    <submittedName>
        <fullName evidence="2">Uncharacterized protein</fullName>
    </submittedName>
</protein>
<sequence length="81" mass="8783">RKQALDDIRGNVIGNESGAQYAHNQLQYTGNQDRHQQDIECTEFGNGSQYDGGQTGGRTADAGMRTAEHADDDAADDARNN</sequence>
<gene>
    <name evidence="2" type="ORF">Tci_932021</name>
</gene>
<feature type="non-terminal residue" evidence="2">
    <location>
        <position position="81"/>
    </location>
</feature>
<dbReference type="EMBL" id="BKCJ011872833">
    <property type="protein sequence ID" value="GFD60052.1"/>
    <property type="molecule type" value="Genomic_DNA"/>
</dbReference>
<dbReference type="AlphaFoldDB" id="A0A699XJ58"/>
<name>A0A699XJ58_TANCI</name>
<accession>A0A699XJ58</accession>
<organism evidence="2">
    <name type="scientific">Tanacetum cinerariifolium</name>
    <name type="common">Dalmatian daisy</name>
    <name type="synonym">Chrysanthemum cinerariifolium</name>
    <dbReference type="NCBI Taxonomy" id="118510"/>
    <lineage>
        <taxon>Eukaryota</taxon>
        <taxon>Viridiplantae</taxon>
        <taxon>Streptophyta</taxon>
        <taxon>Embryophyta</taxon>
        <taxon>Tracheophyta</taxon>
        <taxon>Spermatophyta</taxon>
        <taxon>Magnoliopsida</taxon>
        <taxon>eudicotyledons</taxon>
        <taxon>Gunneridae</taxon>
        <taxon>Pentapetalae</taxon>
        <taxon>asterids</taxon>
        <taxon>campanulids</taxon>
        <taxon>Asterales</taxon>
        <taxon>Asteraceae</taxon>
        <taxon>Asteroideae</taxon>
        <taxon>Anthemideae</taxon>
        <taxon>Anthemidinae</taxon>
        <taxon>Tanacetum</taxon>
    </lineage>
</organism>
<evidence type="ECO:0000313" key="2">
    <source>
        <dbReference type="EMBL" id="GFD60052.1"/>
    </source>
</evidence>
<feature type="non-terminal residue" evidence="2">
    <location>
        <position position="1"/>
    </location>
</feature>
<comment type="caution">
    <text evidence="2">The sequence shown here is derived from an EMBL/GenBank/DDBJ whole genome shotgun (WGS) entry which is preliminary data.</text>
</comment>
<reference evidence="2" key="1">
    <citation type="journal article" date="2019" name="Sci. Rep.">
        <title>Draft genome of Tanacetum cinerariifolium, the natural source of mosquito coil.</title>
        <authorList>
            <person name="Yamashiro T."/>
            <person name="Shiraishi A."/>
            <person name="Satake H."/>
            <person name="Nakayama K."/>
        </authorList>
    </citation>
    <scope>NUCLEOTIDE SEQUENCE</scope>
</reference>
<proteinExistence type="predicted"/>
<evidence type="ECO:0000256" key="1">
    <source>
        <dbReference type="SAM" id="MobiDB-lite"/>
    </source>
</evidence>